<dbReference type="GO" id="GO:0016787">
    <property type="term" value="F:hydrolase activity"/>
    <property type="evidence" value="ECO:0007669"/>
    <property type="project" value="UniProtKB-KW"/>
</dbReference>
<dbReference type="SUPFAM" id="SSF52540">
    <property type="entry name" value="P-loop containing nucleoside triphosphate hydrolases"/>
    <property type="match status" value="1"/>
</dbReference>
<dbReference type="InterPro" id="IPR027417">
    <property type="entry name" value="P-loop_NTPase"/>
</dbReference>
<gene>
    <name evidence="2" type="primary">ruvB</name>
    <name evidence="2" type="ORF">HULAa36F11_00006</name>
</gene>
<dbReference type="InterPro" id="IPR050764">
    <property type="entry name" value="CbbQ/NirQ/NorQ/GpvN"/>
</dbReference>
<dbReference type="EC" id="3.6.4.12" evidence="2"/>
<keyword evidence="2" id="KW-0347">Helicase</keyword>
<dbReference type="EMBL" id="MW122884">
    <property type="protein sequence ID" value="QOV09123.1"/>
    <property type="molecule type" value="Genomic_DNA"/>
</dbReference>
<feature type="domain" description="AAA+ ATPase" evidence="1">
    <location>
        <begin position="51"/>
        <end position="337"/>
    </location>
</feature>
<dbReference type="PANTHER" id="PTHR42759:SF1">
    <property type="entry name" value="MAGNESIUM-CHELATASE SUBUNIT CHLD"/>
    <property type="match status" value="1"/>
</dbReference>
<sequence length="511" mass="56976">MPEEKAFLDAEKGFDIDEIETTEDILIPPDPLKRVIGQDEAVELAAIAATQHRHILIVGPPGTGKSMIAQALALHLPPPSEEIRVVHNPQNPERPFVQILDRNQVLKDAEVQESAEGELIDPKAVPVNVAERLGFKCMNCGTYSTPKDRICPKCAKPKSTQISHGVDSPFGDLLGGLVEVTLGQLADKERVTTTRKRYGKEEVVVYERAGEMIMVLDQKTLEKRREIEKISPSKVLVPLERKSFVLSTGASQTELLGDVRHDPYGSHPNLGTPPYERVVAGTIHEAHQGVLFIDELPHLGHYQRFILTAMQEHRFPITGRNSQSAGASVRVDNVPCDFIFVGACNIQDLEHVLSPLRSRIIGSGYEVLVDVTMPDTEINRAKLAQFITQEIMMDKRIPPATKDTVKSVIEEARRRAAKIDKTENALTLRLRELGGLVRTAGDIAISKKSAFILPEHVDMAQKRSKTIEEQIKDKYGTYQRGVASDMTGAQKATSPYHYWNQEFYDDKRGYE</sequence>
<dbReference type="CDD" id="cd00009">
    <property type="entry name" value="AAA"/>
    <property type="match status" value="1"/>
</dbReference>
<organism evidence="2">
    <name type="scientific">uncultured Thermoplasmata archaeon</name>
    <dbReference type="NCBI Taxonomy" id="376542"/>
    <lineage>
        <taxon>Archaea</taxon>
        <taxon>Methanobacteriati</taxon>
        <taxon>Thermoplasmatota</taxon>
        <taxon>Thermoplasmata</taxon>
        <taxon>environmental samples</taxon>
    </lineage>
</organism>
<accession>A0A871XZC7</accession>
<dbReference type="GO" id="GO:0003678">
    <property type="term" value="F:DNA helicase activity"/>
    <property type="evidence" value="ECO:0007669"/>
    <property type="project" value="UniProtKB-EC"/>
</dbReference>
<keyword evidence="2" id="KW-0547">Nucleotide-binding</keyword>
<reference evidence="2" key="1">
    <citation type="submission" date="2020-10" db="EMBL/GenBank/DDBJ databases">
        <title>Diverse heliorhodopsins detected via functional metagenomics in peat lake Actinobacteria, Chloroflexi and Archaea.</title>
        <authorList>
            <person name="Chazan A."/>
            <person name="Rozenberg A."/>
            <person name="Tahan R."/>
            <person name="Mannen K."/>
            <person name="Nagata T."/>
            <person name="Yaish S."/>
            <person name="Larom S."/>
            <person name="Kandori H."/>
            <person name="Inoue K."/>
            <person name="Beja O."/>
            <person name="Pushkarev A."/>
        </authorList>
    </citation>
    <scope>NUCLEOTIDE SEQUENCE</scope>
</reference>
<keyword evidence="2" id="KW-0378">Hydrolase</keyword>
<keyword evidence="2" id="KW-0067">ATP-binding</keyword>
<evidence type="ECO:0000259" key="1">
    <source>
        <dbReference type="SMART" id="SM00382"/>
    </source>
</evidence>
<name>A0A871XZC7_9ARCH</name>
<dbReference type="InterPro" id="IPR000523">
    <property type="entry name" value="Mg_chelatse_chII-like_cat_dom"/>
</dbReference>
<protein>
    <submittedName>
        <fullName evidence="2">Holliday junction ATP-dependent DNA helicase RuvB</fullName>
        <ecNumber evidence="2">3.6.4.12</ecNumber>
    </submittedName>
</protein>
<dbReference type="InterPro" id="IPR003593">
    <property type="entry name" value="AAA+_ATPase"/>
</dbReference>
<dbReference type="GO" id="GO:0005524">
    <property type="term" value="F:ATP binding"/>
    <property type="evidence" value="ECO:0007669"/>
    <property type="project" value="InterPro"/>
</dbReference>
<dbReference type="Gene3D" id="1.10.8.60">
    <property type="match status" value="1"/>
</dbReference>
<proteinExistence type="predicted"/>
<dbReference type="Pfam" id="PF01078">
    <property type="entry name" value="Mg_chelatase"/>
    <property type="match status" value="1"/>
</dbReference>
<dbReference type="Gene3D" id="3.40.50.300">
    <property type="entry name" value="P-loop containing nucleotide triphosphate hydrolases"/>
    <property type="match status" value="2"/>
</dbReference>
<dbReference type="PANTHER" id="PTHR42759">
    <property type="entry name" value="MOXR FAMILY PROTEIN"/>
    <property type="match status" value="1"/>
</dbReference>
<dbReference type="SMART" id="SM00382">
    <property type="entry name" value="AAA"/>
    <property type="match status" value="1"/>
</dbReference>
<dbReference type="AlphaFoldDB" id="A0A871XZC7"/>
<evidence type="ECO:0000313" key="2">
    <source>
        <dbReference type="EMBL" id="QOV09123.1"/>
    </source>
</evidence>